<keyword evidence="11 14" id="KW-0503">Monooxygenase</keyword>
<dbReference type="EMBL" id="OC860962">
    <property type="protein sequence ID" value="CAD7629038.1"/>
    <property type="molecule type" value="Genomic_DNA"/>
</dbReference>
<sequence length="565" mass="63856">MINYILSQNWVLYWLPVSVAFTVIYRYYTRNFNYFTKMGVNGPKPVIIFGNLWELLFTSKDKLDIKRVRKYGKLFGIFDGNKPLLQIADPVLIKQILVKDFHMFTDRPLISNASHPIANQNLSIVRGQHWRRMRSMVSPTFTSGRMRQMYPMLGHCLQNLLATLDEYTTTGGKGVVDAYRVYGHYAMDTIAAGAWGMETDALRDPNNPMVLSANRMGKLSGGKIFLTALVPPQLLVWLNIRSVRNEGPLNAMIELIGNLVREHRKSYQRSDDFIGLLLRAKPVTAKGRATATAGSAETDESRDYEGHHINDGTESKAIEKKVLDIVSDREGEVEPLTDEEIIGNSLFFFIAGYEQMAATLSYITYELALNPDKQEKLYQEVSAVARAPVTGSITTTTTAGKITSDDHLEIPYDVLATLPYLDAVTSESMRIHSSPIKLRRYAMDDYVLPGTGGVRVLKGQEVQIPTHGIHHMDEYFPESSRFIPERFMPENRHKLTPYTYLPFGAGPRHCVGMRFALMEAKYALAHIVLHYRLSRCPETAVPPAVQNHPLLKLPQSVMLAIERRV</sequence>
<keyword evidence="16" id="KW-1133">Transmembrane helix</keyword>
<dbReference type="InterPro" id="IPR001128">
    <property type="entry name" value="Cyt_P450"/>
</dbReference>
<feature type="region of interest" description="Disordered" evidence="15">
    <location>
        <begin position="288"/>
        <end position="310"/>
    </location>
</feature>
<evidence type="ECO:0000313" key="17">
    <source>
        <dbReference type="EMBL" id="CAD7629038.1"/>
    </source>
</evidence>
<evidence type="ECO:0000256" key="4">
    <source>
        <dbReference type="ARBA" id="ARBA00010617"/>
    </source>
</evidence>
<dbReference type="EMBL" id="CAJPIZ010006387">
    <property type="protein sequence ID" value="CAG2109468.1"/>
    <property type="molecule type" value="Genomic_DNA"/>
</dbReference>
<keyword evidence="9 14" id="KW-0560">Oxidoreductase</keyword>
<dbReference type="GO" id="GO:0005506">
    <property type="term" value="F:iron ion binding"/>
    <property type="evidence" value="ECO:0007669"/>
    <property type="project" value="InterPro"/>
</dbReference>
<keyword evidence="18" id="KW-1185">Reference proteome</keyword>
<feature type="transmembrane region" description="Helical" evidence="16">
    <location>
        <begin position="12"/>
        <end position="28"/>
    </location>
</feature>
<comment type="subcellular location">
    <subcellularLocation>
        <location evidence="3">Endoplasmic reticulum membrane</location>
        <topology evidence="3">Peripheral membrane protein</topology>
    </subcellularLocation>
    <subcellularLocation>
        <location evidence="2">Microsome membrane</location>
        <topology evidence="2">Peripheral membrane protein</topology>
    </subcellularLocation>
</comment>
<comment type="similarity">
    <text evidence="4 14">Belongs to the cytochrome P450 family.</text>
</comment>
<dbReference type="PRINTS" id="PR00385">
    <property type="entry name" value="P450"/>
</dbReference>
<evidence type="ECO:0000256" key="16">
    <source>
        <dbReference type="SAM" id="Phobius"/>
    </source>
</evidence>
<evidence type="ECO:0000256" key="13">
    <source>
        <dbReference type="PIRSR" id="PIRSR602401-1"/>
    </source>
</evidence>
<keyword evidence="8" id="KW-0492">Microsome</keyword>
<accession>A0A7R9KVW2</accession>
<dbReference type="Pfam" id="PF00067">
    <property type="entry name" value="p450"/>
    <property type="match status" value="1"/>
</dbReference>
<comment type="cofactor">
    <cofactor evidence="1 13">
        <name>heme</name>
        <dbReference type="ChEBI" id="CHEBI:30413"/>
    </cofactor>
</comment>
<evidence type="ECO:0000256" key="14">
    <source>
        <dbReference type="RuleBase" id="RU000461"/>
    </source>
</evidence>
<dbReference type="GO" id="GO:0004497">
    <property type="term" value="F:monooxygenase activity"/>
    <property type="evidence" value="ECO:0007669"/>
    <property type="project" value="UniProtKB-KW"/>
</dbReference>
<dbReference type="InterPro" id="IPR017972">
    <property type="entry name" value="Cyt_P450_CS"/>
</dbReference>
<keyword evidence="12 16" id="KW-0472">Membrane</keyword>
<evidence type="ECO:0000256" key="6">
    <source>
        <dbReference type="ARBA" id="ARBA00022723"/>
    </source>
</evidence>
<dbReference type="SUPFAM" id="SSF48264">
    <property type="entry name" value="Cytochrome P450"/>
    <property type="match status" value="1"/>
</dbReference>
<evidence type="ECO:0000256" key="7">
    <source>
        <dbReference type="ARBA" id="ARBA00022824"/>
    </source>
</evidence>
<proteinExistence type="inferred from homology"/>
<organism evidence="17">
    <name type="scientific">Medioppia subpectinata</name>
    <dbReference type="NCBI Taxonomy" id="1979941"/>
    <lineage>
        <taxon>Eukaryota</taxon>
        <taxon>Metazoa</taxon>
        <taxon>Ecdysozoa</taxon>
        <taxon>Arthropoda</taxon>
        <taxon>Chelicerata</taxon>
        <taxon>Arachnida</taxon>
        <taxon>Acari</taxon>
        <taxon>Acariformes</taxon>
        <taxon>Sarcoptiformes</taxon>
        <taxon>Oribatida</taxon>
        <taxon>Brachypylina</taxon>
        <taxon>Oppioidea</taxon>
        <taxon>Oppiidae</taxon>
        <taxon>Medioppia</taxon>
    </lineage>
</organism>
<evidence type="ECO:0000256" key="5">
    <source>
        <dbReference type="ARBA" id="ARBA00022617"/>
    </source>
</evidence>
<keyword evidence="7" id="KW-0256">Endoplasmic reticulum</keyword>
<dbReference type="GO" id="GO:0020037">
    <property type="term" value="F:heme binding"/>
    <property type="evidence" value="ECO:0007669"/>
    <property type="project" value="InterPro"/>
</dbReference>
<dbReference type="InterPro" id="IPR050476">
    <property type="entry name" value="Insect_CytP450_Detox"/>
</dbReference>
<reference evidence="17" key="1">
    <citation type="submission" date="2020-11" db="EMBL/GenBank/DDBJ databases">
        <authorList>
            <person name="Tran Van P."/>
        </authorList>
    </citation>
    <scope>NUCLEOTIDE SEQUENCE</scope>
</reference>
<name>A0A7R9KVW2_9ACAR</name>
<dbReference type="PRINTS" id="PR00463">
    <property type="entry name" value="EP450I"/>
</dbReference>
<dbReference type="GO" id="GO:0005789">
    <property type="term" value="C:endoplasmic reticulum membrane"/>
    <property type="evidence" value="ECO:0007669"/>
    <property type="project" value="UniProtKB-SubCell"/>
</dbReference>
<evidence type="ECO:0000256" key="8">
    <source>
        <dbReference type="ARBA" id="ARBA00022848"/>
    </source>
</evidence>
<dbReference type="AlphaFoldDB" id="A0A7R9KVW2"/>
<feature type="binding site" description="axial binding residue" evidence="13">
    <location>
        <position position="510"/>
    </location>
    <ligand>
        <name>heme</name>
        <dbReference type="ChEBI" id="CHEBI:30413"/>
    </ligand>
    <ligandPart>
        <name>Fe</name>
        <dbReference type="ChEBI" id="CHEBI:18248"/>
    </ligandPart>
</feature>
<dbReference type="CDD" id="cd11055">
    <property type="entry name" value="CYP3A-like"/>
    <property type="match status" value="1"/>
</dbReference>
<dbReference type="OrthoDB" id="1470350at2759"/>
<feature type="compositionally biased region" description="Basic and acidic residues" evidence="15">
    <location>
        <begin position="299"/>
        <end position="310"/>
    </location>
</feature>
<keyword evidence="5 13" id="KW-0349">Heme</keyword>
<evidence type="ECO:0000256" key="2">
    <source>
        <dbReference type="ARBA" id="ARBA00004174"/>
    </source>
</evidence>
<evidence type="ECO:0000256" key="15">
    <source>
        <dbReference type="SAM" id="MobiDB-lite"/>
    </source>
</evidence>
<dbReference type="PROSITE" id="PS00086">
    <property type="entry name" value="CYTOCHROME_P450"/>
    <property type="match status" value="1"/>
</dbReference>
<protein>
    <recommendedName>
        <fullName evidence="19">Cytochrome P450</fullName>
    </recommendedName>
</protein>
<evidence type="ECO:0008006" key="19">
    <source>
        <dbReference type="Google" id="ProtNLM"/>
    </source>
</evidence>
<keyword evidence="6 13" id="KW-0479">Metal-binding</keyword>
<dbReference type="InterPro" id="IPR036396">
    <property type="entry name" value="Cyt_P450_sf"/>
</dbReference>
<dbReference type="Proteomes" id="UP000759131">
    <property type="component" value="Unassembled WGS sequence"/>
</dbReference>
<evidence type="ECO:0000256" key="12">
    <source>
        <dbReference type="ARBA" id="ARBA00023136"/>
    </source>
</evidence>
<evidence type="ECO:0000256" key="10">
    <source>
        <dbReference type="ARBA" id="ARBA00023004"/>
    </source>
</evidence>
<dbReference type="GO" id="GO:0016705">
    <property type="term" value="F:oxidoreductase activity, acting on paired donors, with incorporation or reduction of molecular oxygen"/>
    <property type="evidence" value="ECO:0007669"/>
    <property type="project" value="InterPro"/>
</dbReference>
<gene>
    <name evidence="17" type="ORF">OSB1V03_LOCUS9455</name>
</gene>
<evidence type="ECO:0000313" key="18">
    <source>
        <dbReference type="Proteomes" id="UP000759131"/>
    </source>
</evidence>
<evidence type="ECO:0000256" key="9">
    <source>
        <dbReference type="ARBA" id="ARBA00023002"/>
    </source>
</evidence>
<dbReference type="PANTHER" id="PTHR24292">
    <property type="entry name" value="CYTOCHROME P450"/>
    <property type="match status" value="1"/>
</dbReference>
<keyword evidence="16" id="KW-0812">Transmembrane</keyword>
<evidence type="ECO:0000256" key="1">
    <source>
        <dbReference type="ARBA" id="ARBA00001971"/>
    </source>
</evidence>
<dbReference type="Gene3D" id="1.10.630.10">
    <property type="entry name" value="Cytochrome P450"/>
    <property type="match status" value="1"/>
</dbReference>
<keyword evidence="10 13" id="KW-0408">Iron</keyword>
<evidence type="ECO:0000256" key="11">
    <source>
        <dbReference type="ARBA" id="ARBA00023033"/>
    </source>
</evidence>
<dbReference type="InterPro" id="IPR002401">
    <property type="entry name" value="Cyt_P450_E_grp-I"/>
</dbReference>
<dbReference type="PANTHER" id="PTHR24292:SF54">
    <property type="entry name" value="CYP9F3-RELATED"/>
    <property type="match status" value="1"/>
</dbReference>
<evidence type="ECO:0000256" key="3">
    <source>
        <dbReference type="ARBA" id="ARBA00004406"/>
    </source>
</evidence>